<dbReference type="AlphaFoldDB" id="A0A845B0A0"/>
<keyword evidence="3" id="KW-1185">Reference proteome</keyword>
<evidence type="ECO:0000313" key="3">
    <source>
        <dbReference type="Proteomes" id="UP000431922"/>
    </source>
</evidence>
<sequence>MRISGCSSLLFLALAASLSGSLSAHPVEEPVRAPMVGLEGPASDACPGIGRVNGLEPRKGDLLRVRAEANEVAEVTDELAVSTLVWLCEADEDWQGIVYPKGEFQELGDCRVSSSLAEPEPYVGPCQFGWVQAKYVELVAG</sequence>
<evidence type="ECO:0000256" key="1">
    <source>
        <dbReference type="SAM" id="SignalP"/>
    </source>
</evidence>
<feature type="chain" id="PRO_5032470497" description="Integron" evidence="1">
    <location>
        <begin position="25"/>
        <end position="141"/>
    </location>
</feature>
<accession>A0A845B0A0</accession>
<evidence type="ECO:0008006" key="4">
    <source>
        <dbReference type="Google" id="ProtNLM"/>
    </source>
</evidence>
<organism evidence="2 3">
    <name type="scientific">Allopontixanthobacter sediminis</name>
    <dbReference type="NCBI Taxonomy" id="1689985"/>
    <lineage>
        <taxon>Bacteria</taxon>
        <taxon>Pseudomonadati</taxon>
        <taxon>Pseudomonadota</taxon>
        <taxon>Alphaproteobacteria</taxon>
        <taxon>Sphingomonadales</taxon>
        <taxon>Erythrobacteraceae</taxon>
        <taxon>Allopontixanthobacter</taxon>
    </lineage>
</organism>
<protein>
    <recommendedName>
        <fullName evidence="4">Integron</fullName>
    </recommendedName>
</protein>
<dbReference type="OrthoDB" id="9816009at2"/>
<dbReference type="EMBL" id="WTYL01000001">
    <property type="protein sequence ID" value="MXP43616.1"/>
    <property type="molecule type" value="Genomic_DNA"/>
</dbReference>
<feature type="signal peptide" evidence="1">
    <location>
        <begin position="1"/>
        <end position="24"/>
    </location>
</feature>
<dbReference type="RefSeq" id="WP_160755203.1">
    <property type="nucleotide sequence ID" value="NZ_WTYL01000001.1"/>
</dbReference>
<reference evidence="2 3" key="1">
    <citation type="submission" date="2019-12" db="EMBL/GenBank/DDBJ databases">
        <title>Genomic-based taxomic classification of the family Erythrobacteraceae.</title>
        <authorList>
            <person name="Xu L."/>
        </authorList>
    </citation>
    <scope>NUCLEOTIDE SEQUENCE [LARGE SCALE GENOMIC DNA]</scope>
    <source>
        <strain evidence="2 3">KCTC 42453</strain>
    </source>
</reference>
<gene>
    <name evidence="2" type="ORF">GRI65_03990</name>
</gene>
<dbReference type="Proteomes" id="UP000431922">
    <property type="component" value="Unassembled WGS sequence"/>
</dbReference>
<keyword evidence="1" id="KW-0732">Signal</keyword>
<comment type="caution">
    <text evidence="2">The sequence shown here is derived from an EMBL/GenBank/DDBJ whole genome shotgun (WGS) entry which is preliminary data.</text>
</comment>
<evidence type="ECO:0000313" key="2">
    <source>
        <dbReference type="EMBL" id="MXP43616.1"/>
    </source>
</evidence>
<proteinExistence type="predicted"/>
<name>A0A845B0A0_9SPHN</name>